<dbReference type="PROSITE" id="PS00041">
    <property type="entry name" value="HTH_ARAC_FAMILY_1"/>
    <property type="match status" value="1"/>
</dbReference>
<keyword evidence="4" id="KW-0472">Membrane</keyword>
<dbReference type="SMART" id="SM00342">
    <property type="entry name" value="HTH_ARAC"/>
    <property type="match status" value="1"/>
</dbReference>
<evidence type="ECO:0000256" key="4">
    <source>
        <dbReference type="SAM" id="Phobius"/>
    </source>
</evidence>
<keyword evidence="2" id="KW-0238">DNA-binding</keyword>
<dbReference type="STRING" id="991.IW20_08280"/>
<dbReference type="PRINTS" id="PR00032">
    <property type="entry name" value="HTHARAC"/>
</dbReference>
<protein>
    <submittedName>
        <fullName evidence="7">AraC family transcriptional regulator</fullName>
    </submittedName>
    <submittedName>
        <fullName evidence="6">Histidine kinase</fullName>
    </submittedName>
</protein>
<dbReference type="PROSITE" id="PS01124">
    <property type="entry name" value="HTH_ARAC_FAMILY_2"/>
    <property type="match status" value="1"/>
</dbReference>
<dbReference type="GO" id="GO:0016301">
    <property type="term" value="F:kinase activity"/>
    <property type="evidence" value="ECO:0007669"/>
    <property type="project" value="UniProtKB-KW"/>
</dbReference>
<evidence type="ECO:0000313" key="6">
    <source>
        <dbReference type="EMBL" id="KFF17329.1"/>
    </source>
</evidence>
<dbReference type="InterPro" id="IPR009057">
    <property type="entry name" value="Homeodomain-like_sf"/>
</dbReference>
<keyword evidence="6" id="KW-0418">Kinase</keyword>
<name>A0A086AKW5_FLAHY</name>
<keyword evidence="9" id="KW-1185">Reference proteome</keyword>
<dbReference type="Pfam" id="PF12833">
    <property type="entry name" value="HTH_18"/>
    <property type="match status" value="1"/>
</dbReference>
<sequence>MNNFSYLKIIALIAVFVLLLLVFFLLTVKTKNKLSNRLIASYLILTAIDISGFFIAEKITNNYPNLEIFRWTLCLLNIPLFYLYVLSLCYIDFRLKFKHTLHAVPFIILNIILIPRIYLANDTYKKYFFEHHFETTEMVFFQFLIEVQYLLYIIGIFLILKKYRKIYLENFANSNTATYKWLFQMTIVFLVAHYFDAFKNLLRYTDYHNLLIFINDFIGIIALLITCWFVLKALNHPELFRGIDSKLQLAKDFNSKTAASKNQDITVIASQIDILKKHMLDKKPYLDQSFTIQDLANQINIPVRELSILINLHMHQHFFDFVNQYRIENAMEILRNYSKSELTVLEILYKVGFNSKSSFHTAFKKHTSLTPTEYRNSLL</sequence>
<feature type="transmembrane region" description="Helical" evidence="4">
    <location>
        <begin position="210"/>
        <end position="231"/>
    </location>
</feature>
<keyword evidence="4" id="KW-0812">Transmembrane</keyword>
<evidence type="ECO:0000256" key="1">
    <source>
        <dbReference type="ARBA" id="ARBA00023015"/>
    </source>
</evidence>
<feature type="transmembrane region" description="Helical" evidence="4">
    <location>
        <begin position="103"/>
        <end position="119"/>
    </location>
</feature>
<proteinExistence type="predicted"/>
<dbReference type="GO" id="GO:0003700">
    <property type="term" value="F:DNA-binding transcription factor activity"/>
    <property type="evidence" value="ECO:0007669"/>
    <property type="project" value="InterPro"/>
</dbReference>
<evidence type="ECO:0000259" key="5">
    <source>
        <dbReference type="PROSITE" id="PS01124"/>
    </source>
</evidence>
<keyword evidence="4" id="KW-1133">Transmembrane helix</keyword>
<dbReference type="InterPro" id="IPR018060">
    <property type="entry name" value="HTH_AraC"/>
</dbReference>
<evidence type="ECO:0000313" key="9">
    <source>
        <dbReference type="Proteomes" id="UP000198424"/>
    </source>
</evidence>
<dbReference type="GO" id="GO:0043565">
    <property type="term" value="F:sequence-specific DNA binding"/>
    <property type="evidence" value="ECO:0007669"/>
    <property type="project" value="InterPro"/>
</dbReference>
<organism evidence="6 8">
    <name type="scientific">Flavobacterium hydatis</name>
    <name type="common">Cytophaga aquatilis</name>
    <dbReference type="NCBI Taxonomy" id="991"/>
    <lineage>
        <taxon>Bacteria</taxon>
        <taxon>Pseudomonadati</taxon>
        <taxon>Bacteroidota</taxon>
        <taxon>Flavobacteriia</taxon>
        <taxon>Flavobacteriales</taxon>
        <taxon>Flavobacteriaceae</taxon>
        <taxon>Flavobacterium</taxon>
    </lineage>
</organism>
<keyword evidence="1" id="KW-0805">Transcription regulation</keyword>
<dbReference type="InterPro" id="IPR020449">
    <property type="entry name" value="Tscrpt_reg_AraC-type_HTH"/>
</dbReference>
<feature type="transmembrane region" description="Helical" evidence="4">
    <location>
        <begin position="139"/>
        <end position="160"/>
    </location>
</feature>
<comment type="caution">
    <text evidence="6">The sequence shown here is derived from an EMBL/GenBank/DDBJ whole genome shotgun (WGS) entry which is preliminary data.</text>
</comment>
<dbReference type="Gene3D" id="1.10.10.60">
    <property type="entry name" value="Homeodomain-like"/>
    <property type="match status" value="2"/>
</dbReference>
<feature type="domain" description="HTH araC/xylS-type" evidence="5">
    <location>
        <begin position="269"/>
        <end position="377"/>
    </location>
</feature>
<feature type="transmembrane region" description="Helical" evidence="4">
    <location>
        <begin position="68"/>
        <end position="91"/>
    </location>
</feature>
<feature type="transmembrane region" description="Helical" evidence="4">
    <location>
        <begin position="181"/>
        <end position="198"/>
    </location>
</feature>
<dbReference type="EMBL" id="JPRM01000010">
    <property type="protein sequence ID" value="KFF17329.1"/>
    <property type="molecule type" value="Genomic_DNA"/>
</dbReference>
<reference evidence="6 8" key="1">
    <citation type="submission" date="2014-07" db="EMBL/GenBank/DDBJ databases">
        <title>Genome of Flavobacterium hydatis DSM 2063.</title>
        <authorList>
            <person name="Pipes S.E."/>
            <person name="Stropko S.J."/>
            <person name="Newman J.D."/>
        </authorList>
    </citation>
    <scope>NUCLEOTIDE SEQUENCE [LARGE SCALE GENOMIC DNA]</scope>
    <source>
        <strain evidence="6 8">DSM 2063</strain>
    </source>
</reference>
<keyword evidence="6" id="KW-0808">Transferase</keyword>
<feature type="transmembrane region" description="Helical" evidence="4">
    <location>
        <begin position="6"/>
        <end position="26"/>
    </location>
</feature>
<dbReference type="InterPro" id="IPR018062">
    <property type="entry name" value="HTH_AraC-typ_CS"/>
</dbReference>
<dbReference type="Proteomes" id="UP000198424">
    <property type="component" value="Unassembled WGS sequence"/>
</dbReference>
<feature type="transmembrane region" description="Helical" evidence="4">
    <location>
        <begin position="38"/>
        <end position="56"/>
    </location>
</feature>
<evidence type="ECO:0000256" key="3">
    <source>
        <dbReference type="ARBA" id="ARBA00023163"/>
    </source>
</evidence>
<evidence type="ECO:0000313" key="7">
    <source>
        <dbReference type="EMBL" id="OXA95163.1"/>
    </source>
</evidence>
<dbReference type="PANTHER" id="PTHR43280:SF29">
    <property type="entry name" value="ARAC-FAMILY TRANSCRIPTIONAL REGULATOR"/>
    <property type="match status" value="1"/>
</dbReference>
<dbReference type="eggNOG" id="COG2207">
    <property type="taxonomic scope" value="Bacteria"/>
</dbReference>
<dbReference type="RefSeq" id="WP_035620721.1">
    <property type="nucleotide sequence ID" value="NZ_JBEWQG010000003.1"/>
</dbReference>
<dbReference type="Proteomes" id="UP000028712">
    <property type="component" value="Unassembled WGS sequence"/>
</dbReference>
<evidence type="ECO:0000313" key="8">
    <source>
        <dbReference type="Proteomes" id="UP000028712"/>
    </source>
</evidence>
<accession>A0A086AKW5</accession>
<dbReference type="PANTHER" id="PTHR43280">
    <property type="entry name" value="ARAC-FAMILY TRANSCRIPTIONAL REGULATOR"/>
    <property type="match status" value="1"/>
</dbReference>
<dbReference type="AlphaFoldDB" id="A0A086AKW5"/>
<evidence type="ECO:0000256" key="2">
    <source>
        <dbReference type="ARBA" id="ARBA00023125"/>
    </source>
</evidence>
<reference evidence="7 9" key="2">
    <citation type="submission" date="2016-11" db="EMBL/GenBank/DDBJ databases">
        <title>Whole genomes of Flavobacteriaceae.</title>
        <authorList>
            <person name="Stine C."/>
            <person name="Li C."/>
            <person name="Tadesse D."/>
        </authorList>
    </citation>
    <scope>NUCLEOTIDE SEQUENCE [LARGE SCALE GENOMIC DNA]</scope>
    <source>
        <strain evidence="7 9">ATCC 29551</strain>
    </source>
</reference>
<dbReference type="SUPFAM" id="SSF46689">
    <property type="entry name" value="Homeodomain-like"/>
    <property type="match status" value="1"/>
</dbReference>
<keyword evidence="3" id="KW-0804">Transcription</keyword>
<dbReference type="EMBL" id="MUGY01000008">
    <property type="protein sequence ID" value="OXA95163.1"/>
    <property type="molecule type" value="Genomic_DNA"/>
</dbReference>
<dbReference type="OrthoDB" id="9779074at2"/>
<gene>
    <name evidence="7" type="ORF">B0A62_09695</name>
    <name evidence="6" type="ORF">IW20_08280</name>
</gene>